<dbReference type="HOGENOM" id="CLU_010194_1_0_1"/>
<dbReference type="PANTHER" id="PTHR42760">
    <property type="entry name" value="SHORT-CHAIN DEHYDROGENASES/REDUCTASES FAMILY MEMBER"/>
    <property type="match status" value="1"/>
</dbReference>
<dbReference type="EMBL" id="FR824070">
    <property type="protein sequence ID" value="CCA16742.1"/>
    <property type="molecule type" value="Genomic_DNA"/>
</dbReference>
<dbReference type="Pfam" id="PF13561">
    <property type="entry name" value="adh_short_C2"/>
    <property type="match status" value="1"/>
</dbReference>
<reference evidence="3" key="2">
    <citation type="submission" date="2011-02" db="EMBL/GenBank/DDBJ databases">
        <authorList>
            <person name="MacLean D."/>
        </authorList>
    </citation>
    <scope>NUCLEOTIDE SEQUENCE</scope>
</reference>
<evidence type="ECO:0000256" key="2">
    <source>
        <dbReference type="ARBA" id="ARBA00023002"/>
    </source>
</evidence>
<name>F0W6J7_9STRA</name>
<dbReference type="InterPro" id="IPR036291">
    <property type="entry name" value="NAD(P)-bd_dom_sf"/>
</dbReference>
<dbReference type="FunFam" id="3.40.50.720:FF:000084">
    <property type="entry name" value="Short-chain dehydrogenase reductase"/>
    <property type="match status" value="1"/>
</dbReference>
<sequence length="281" mass="29746">MTLGCRLAGKVAVITGAGAGIGRSTAILFAREGVKGVVCADINAKAVQETVSLVQEDLKRFGKNDIVAHPIQVDVAKSNQCEKMIRLAEKKFGCLNILFNNAGIMHSQDSDAITTTEKVFDLTININVKGVFNGAKYGIPALRRAGGGSIINTASFVGMIGAATPQIAYTCSKGAVIAMSRELAVLHARENIRVNALSPGPLNTKLLQDFLDDDAKKERRLVHVPMGRFGEAVEMAKAVLFLASDDASYITGSNFVVDGGITSAYVTSDIKVDSFGGPKEL</sequence>
<gene>
    <name evidence="3" type="primary">AlNc14C25G2487</name>
    <name evidence="4" type="synonym">AlNc14C135G7079</name>
    <name evidence="3" type="ORF">ALNC14_028850</name>
    <name evidence="4" type="ORF">ALNC14_079880</name>
</gene>
<dbReference type="PANTHER" id="PTHR42760:SF115">
    <property type="entry name" value="3-OXOACYL-[ACYL-CARRIER-PROTEIN] REDUCTASE FABG"/>
    <property type="match status" value="1"/>
</dbReference>
<accession>F0W6J7</accession>
<dbReference type="SUPFAM" id="SSF51735">
    <property type="entry name" value="NAD(P)-binding Rossmann-fold domains"/>
    <property type="match status" value="1"/>
</dbReference>
<dbReference type="AlphaFoldDB" id="F0W6J7"/>
<dbReference type="CDD" id="cd05233">
    <property type="entry name" value="SDR_c"/>
    <property type="match status" value="1"/>
</dbReference>
<protein>
    <submittedName>
        <fullName evidence="3">Carbohydrate esterase putative</fullName>
    </submittedName>
</protein>
<keyword evidence="2" id="KW-0560">Oxidoreductase</keyword>
<dbReference type="PRINTS" id="PR00081">
    <property type="entry name" value="GDHRDH"/>
</dbReference>
<reference evidence="3" key="1">
    <citation type="journal article" date="2011" name="PLoS Biol.">
        <title>Gene gain and loss during evolution of obligate parasitism in the white rust pathogen of Arabidopsis thaliana.</title>
        <authorList>
            <person name="Kemen E."/>
            <person name="Gardiner A."/>
            <person name="Schultz-Larsen T."/>
            <person name="Kemen A.C."/>
            <person name="Balmuth A.L."/>
            <person name="Robert-Seilaniantz A."/>
            <person name="Bailey K."/>
            <person name="Holub E."/>
            <person name="Studholme D.J."/>
            <person name="Maclean D."/>
            <person name="Jones J.D."/>
        </authorList>
    </citation>
    <scope>NUCLEOTIDE SEQUENCE</scope>
</reference>
<evidence type="ECO:0000256" key="1">
    <source>
        <dbReference type="ARBA" id="ARBA00006484"/>
    </source>
</evidence>
<evidence type="ECO:0000313" key="3">
    <source>
        <dbReference type="EMBL" id="CCA16742.1"/>
    </source>
</evidence>
<organism evidence="3">
    <name type="scientific">Albugo laibachii Nc14</name>
    <dbReference type="NCBI Taxonomy" id="890382"/>
    <lineage>
        <taxon>Eukaryota</taxon>
        <taxon>Sar</taxon>
        <taxon>Stramenopiles</taxon>
        <taxon>Oomycota</taxon>
        <taxon>Peronosporomycetes</taxon>
        <taxon>Albuginales</taxon>
        <taxon>Albuginaceae</taxon>
        <taxon>Albugo</taxon>
    </lineage>
</organism>
<dbReference type="PRINTS" id="PR00080">
    <property type="entry name" value="SDRFAMILY"/>
</dbReference>
<comment type="similarity">
    <text evidence="1">Belongs to the short-chain dehydrogenases/reductases (SDR) family.</text>
</comment>
<evidence type="ECO:0000313" key="4">
    <source>
        <dbReference type="EMBL" id="CCA21845.1"/>
    </source>
</evidence>
<dbReference type="NCBIfam" id="NF005559">
    <property type="entry name" value="PRK07231.1"/>
    <property type="match status" value="1"/>
</dbReference>
<dbReference type="EMBL" id="FR824180">
    <property type="protein sequence ID" value="CCA21845.1"/>
    <property type="molecule type" value="Genomic_DNA"/>
</dbReference>
<dbReference type="InterPro" id="IPR002347">
    <property type="entry name" value="SDR_fam"/>
</dbReference>
<dbReference type="GO" id="GO:0016616">
    <property type="term" value="F:oxidoreductase activity, acting on the CH-OH group of donors, NAD or NADP as acceptor"/>
    <property type="evidence" value="ECO:0007669"/>
    <property type="project" value="TreeGrafter"/>
</dbReference>
<proteinExistence type="inferred from homology"/>
<dbReference type="Gene3D" id="3.40.50.720">
    <property type="entry name" value="NAD(P)-binding Rossmann-like Domain"/>
    <property type="match status" value="1"/>
</dbReference>